<dbReference type="Proteomes" id="UP001054837">
    <property type="component" value="Unassembled WGS sequence"/>
</dbReference>
<evidence type="ECO:0000256" key="1">
    <source>
        <dbReference type="SAM" id="MobiDB-lite"/>
    </source>
</evidence>
<organism evidence="3 4">
    <name type="scientific">Caerostris darwini</name>
    <dbReference type="NCBI Taxonomy" id="1538125"/>
    <lineage>
        <taxon>Eukaryota</taxon>
        <taxon>Metazoa</taxon>
        <taxon>Ecdysozoa</taxon>
        <taxon>Arthropoda</taxon>
        <taxon>Chelicerata</taxon>
        <taxon>Arachnida</taxon>
        <taxon>Araneae</taxon>
        <taxon>Araneomorphae</taxon>
        <taxon>Entelegynae</taxon>
        <taxon>Araneoidea</taxon>
        <taxon>Araneidae</taxon>
        <taxon>Caerostris</taxon>
    </lineage>
</organism>
<keyword evidence="2" id="KW-0472">Membrane</keyword>
<dbReference type="EMBL" id="BPLQ01002919">
    <property type="protein sequence ID" value="GIX96438.1"/>
    <property type="molecule type" value="Genomic_DNA"/>
</dbReference>
<evidence type="ECO:0000313" key="4">
    <source>
        <dbReference type="Proteomes" id="UP001054837"/>
    </source>
</evidence>
<feature type="transmembrane region" description="Helical" evidence="2">
    <location>
        <begin position="105"/>
        <end position="130"/>
    </location>
</feature>
<feature type="region of interest" description="Disordered" evidence="1">
    <location>
        <begin position="1"/>
        <end position="20"/>
    </location>
</feature>
<protein>
    <submittedName>
        <fullName evidence="3">Uncharacterized protein</fullName>
    </submittedName>
</protein>
<dbReference type="AlphaFoldDB" id="A0AAV4PJW2"/>
<proteinExistence type="predicted"/>
<comment type="caution">
    <text evidence="3">The sequence shown here is derived from an EMBL/GenBank/DDBJ whole genome shotgun (WGS) entry which is preliminary data.</text>
</comment>
<keyword evidence="4" id="KW-1185">Reference proteome</keyword>
<reference evidence="3 4" key="1">
    <citation type="submission" date="2021-06" db="EMBL/GenBank/DDBJ databases">
        <title>Caerostris darwini draft genome.</title>
        <authorList>
            <person name="Kono N."/>
            <person name="Arakawa K."/>
        </authorList>
    </citation>
    <scope>NUCLEOTIDE SEQUENCE [LARGE SCALE GENOMIC DNA]</scope>
</reference>
<accession>A0AAV4PJW2</accession>
<evidence type="ECO:0000256" key="2">
    <source>
        <dbReference type="SAM" id="Phobius"/>
    </source>
</evidence>
<gene>
    <name evidence="3" type="ORF">CDAR_274731</name>
</gene>
<keyword evidence="2" id="KW-0812">Transmembrane</keyword>
<evidence type="ECO:0000313" key="3">
    <source>
        <dbReference type="EMBL" id="GIX96438.1"/>
    </source>
</evidence>
<keyword evidence="2" id="KW-1133">Transmembrane helix</keyword>
<sequence length="143" mass="15742">MENAPSFKVPNFNIPDTKSGKHLPDAKAASNLTHGNVASTIVSHFVHLQYKQIMRGNATALNDQNIDISDVKSAKHLPNAKSASNLTNGNVNLLTFSYRIENEDFILKHICIISVILLIISIAIVPIVAYNNNEDNAIYNDLM</sequence>
<name>A0AAV4PJW2_9ARAC</name>